<feature type="compositionally biased region" description="Basic residues" evidence="4">
    <location>
        <begin position="101"/>
        <end position="110"/>
    </location>
</feature>
<dbReference type="PANTHER" id="PTHR16650:SF10">
    <property type="entry name" value="LEBERCILIN"/>
    <property type="match status" value="1"/>
</dbReference>
<comment type="caution">
    <text evidence="6">The sequence shown here is derived from an EMBL/GenBank/DDBJ whole genome shotgun (WGS) entry which is preliminary data.</text>
</comment>
<feature type="compositionally biased region" description="Basic and acidic residues" evidence="4">
    <location>
        <begin position="51"/>
        <end position="75"/>
    </location>
</feature>
<feature type="compositionally biased region" description="Low complexity" evidence="4">
    <location>
        <begin position="21"/>
        <end position="32"/>
    </location>
</feature>
<dbReference type="PANTHER" id="PTHR16650">
    <property type="entry name" value="C21ORF13-RELATED"/>
    <property type="match status" value="1"/>
</dbReference>
<organism evidence="6 7">
    <name type="scientific">Pelobates cultripes</name>
    <name type="common">Western spadefoot toad</name>
    <dbReference type="NCBI Taxonomy" id="61616"/>
    <lineage>
        <taxon>Eukaryota</taxon>
        <taxon>Metazoa</taxon>
        <taxon>Chordata</taxon>
        <taxon>Craniata</taxon>
        <taxon>Vertebrata</taxon>
        <taxon>Euteleostomi</taxon>
        <taxon>Amphibia</taxon>
        <taxon>Batrachia</taxon>
        <taxon>Anura</taxon>
        <taxon>Pelobatoidea</taxon>
        <taxon>Pelobatidae</taxon>
        <taxon>Pelobates</taxon>
    </lineage>
</organism>
<gene>
    <name evidence="6" type="ORF">PECUL_23A000225</name>
</gene>
<protein>
    <recommendedName>
        <fullName evidence="5">Lebercilin domain-containing protein</fullName>
    </recommendedName>
</protein>
<evidence type="ECO:0000313" key="6">
    <source>
        <dbReference type="EMBL" id="CAH2330338.1"/>
    </source>
</evidence>
<keyword evidence="2 3" id="KW-0175">Coiled coil</keyword>
<dbReference type="GO" id="GO:0042073">
    <property type="term" value="P:intraciliary transport"/>
    <property type="evidence" value="ECO:0007669"/>
    <property type="project" value="TreeGrafter"/>
</dbReference>
<evidence type="ECO:0000313" key="7">
    <source>
        <dbReference type="Proteomes" id="UP001295444"/>
    </source>
</evidence>
<dbReference type="AlphaFoldDB" id="A0AAD1TRY6"/>
<sequence length="536" mass="62337">MNTRSTYYQYDESYKLRRRSPSTPRESTSTMTYTAKKNTDNKMKGNQNLDVGERGRARSRHDPDNDRTSDVEKNSDSYYSDDYDNTTYESDQTPTPSFKSRSPRGKKVNPKFRSSTPEQGKGFRKTGSKFLSSKKLPQRGFRSQSLNKESPAKDINLVTKRVLSARLLKINELQNELTELRIKLEELQKENKTLKKLQFRQEKALNKFEDTESEISQLISRHNNEIRTLREHLRKSQEKERNAEKKLKDTEDELYRTNATLKKLKQLSENRHLAEREELTRKVDLLESRLDDRERKVKTYSTMVVLFMMTHNGIIMSHKVVQKFVEYWLGALFRKLVYCHMLPIEYDYMCRGFKLDNATKSSIQRASGNIVCNMLLVPSVMGRVAFSFPPSLRYISQKACKRPSSWCAPPGSQTGQRPGLWHSRSQVDQIDQEPLRPATGQHGDAAPILNEGKSETDEMKRVVLESKETLMERLAESDRHVSPTRAKEIVVNINSWKISDEWEIIYISINKNMKSIYKDHNVNLCKPMSPMRVVVN</sequence>
<feature type="non-terminal residue" evidence="6">
    <location>
        <position position="1"/>
    </location>
</feature>
<feature type="coiled-coil region" evidence="3">
    <location>
        <begin position="163"/>
        <end position="296"/>
    </location>
</feature>
<feature type="domain" description="Lebercilin" evidence="5">
    <location>
        <begin position="158"/>
        <end position="299"/>
    </location>
</feature>
<keyword evidence="7" id="KW-1185">Reference proteome</keyword>
<evidence type="ECO:0000256" key="2">
    <source>
        <dbReference type="ARBA" id="ARBA00023054"/>
    </source>
</evidence>
<evidence type="ECO:0000256" key="3">
    <source>
        <dbReference type="SAM" id="Coils"/>
    </source>
</evidence>
<dbReference type="Pfam" id="PF15619">
    <property type="entry name" value="Lebercilin"/>
    <property type="match status" value="1"/>
</dbReference>
<name>A0AAD1TRY6_PELCU</name>
<dbReference type="EMBL" id="CAKOES020000560">
    <property type="protein sequence ID" value="CAH2330338.1"/>
    <property type="molecule type" value="Genomic_DNA"/>
</dbReference>
<reference evidence="6" key="1">
    <citation type="submission" date="2022-03" db="EMBL/GenBank/DDBJ databases">
        <authorList>
            <person name="Alioto T."/>
            <person name="Alioto T."/>
            <person name="Gomez Garrido J."/>
        </authorList>
    </citation>
    <scope>NUCLEOTIDE SEQUENCE</scope>
</reference>
<evidence type="ECO:0000259" key="5">
    <source>
        <dbReference type="Pfam" id="PF15619"/>
    </source>
</evidence>
<comment type="similarity">
    <text evidence="1">Belongs to the LCA5 family.</text>
</comment>
<evidence type="ECO:0000256" key="1">
    <source>
        <dbReference type="ARBA" id="ARBA00010229"/>
    </source>
</evidence>
<dbReference type="Proteomes" id="UP001295444">
    <property type="component" value="Unassembled WGS sequence"/>
</dbReference>
<dbReference type="InterPro" id="IPR026188">
    <property type="entry name" value="Lebercilin-like"/>
</dbReference>
<dbReference type="InterPro" id="IPR028933">
    <property type="entry name" value="Lebercilin_dom"/>
</dbReference>
<evidence type="ECO:0000256" key="4">
    <source>
        <dbReference type="SAM" id="MobiDB-lite"/>
    </source>
</evidence>
<accession>A0AAD1TRY6</accession>
<dbReference type="GO" id="GO:0005930">
    <property type="term" value="C:axoneme"/>
    <property type="evidence" value="ECO:0007669"/>
    <property type="project" value="TreeGrafter"/>
</dbReference>
<feature type="region of interest" description="Disordered" evidence="4">
    <location>
        <begin position="1"/>
        <end position="148"/>
    </location>
</feature>
<proteinExistence type="inferred from homology"/>